<evidence type="ECO:0000313" key="2">
    <source>
        <dbReference type="EMBL" id="RMX08595.1"/>
    </source>
</evidence>
<gene>
    <name evidence="2" type="ORF">D8I35_05870</name>
</gene>
<proteinExistence type="predicted"/>
<accession>A0A3M6R069</accession>
<evidence type="ECO:0000259" key="1">
    <source>
        <dbReference type="Pfam" id="PF13453"/>
    </source>
</evidence>
<reference evidence="2 3" key="1">
    <citation type="submission" date="2018-10" db="EMBL/GenBank/DDBJ databases">
        <title>Draft genome of Cortibacter populi DSM10536.</title>
        <authorList>
            <person name="Bernier A.-M."/>
            <person name="Bernard K."/>
        </authorList>
    </citation>
    <scope>NUCLEOTIDE SEQUENCE [LARGE SCALE GENOMIC DNA]</scope>
    <source>
        <strain evidence="2 3">DSM 105136</strain>
    </source>
</reference>
<dbReference type="OrthoDB" id="9814037at2"/>
<name>A0A3M6R069_9BURK</name>
<comment type="caution">
    <text evidence="2">The sequence shown here is derived from an EMBL/GenBank/DDBJ whole genome shotgun (WGS) entry which is preliminary data.</text>
</comment>
<dbReference type="EMBL" id="RDQO01000001">
    <property type="protein sequence ID" value="RMX08595.1"/>
    <property type="molecule type" value="Genomic_DNA"/>
</dbReference>
<keyword evidence="3" id="KW-1185">Reference proteome</keyword>
<dbReference type="RefSeq" id="WP_122226720.1">
    <property type="nucleotide sequence ID" value="NZ_RDQO01000001.1"/>
</dbReference>
<dbReference type="PROSITE" id="PS51257">
    <property type="entry name" value="PROKAR_LIPOPROTEIN"/>
    <property type="match status" value="1"/>
</dbReference>
<dbReference type="Pfam" id="PF13453">
    <property type="entry name" value="Zn_ribbon_TFIIB"/>
    <property type="match status" value="1"/>
</dbReference>
<evidence type="ECO:0000313" key="3">
    <source>
        <dbReference type="Proteomes" id="UP000278006"/>
    </source>
</evidence>
<protein>
    <recommendedName>
        <fullName evidence="1">Transcription factor zinc-finger domain-containing protein</fullName>
    </recommendedName>
</protein>
<sequence length="273" mass="30121">MDTRNSTRVAATPAPSATVGAACPSCGAAMEVLELESNQGQPLELDLCFACHGIWFDHRESLQLSPASILALFKTLHAHRDEPHQPLRERMRCPRGPEALERGADRTKSGVYVVYRCPERHGRFSTFASFMVEKGFVRHLNGAEIHALARQVRVIHCSSCGAAVDLRRDHACPYCRSAFSLLDPQAVEQALARYQGAAGGSVSAVEPGASTTMAPQAAETSAEVLVAQERVRMEHRRRAQERRHEPLSGGLFEDELWSTGLELVWRTIGRLLR</sequence>
<organism evidence="2 3">
    <name type="scientific">Corticibacter populi</name>
    <dbReference type="NCBI Taxonomy" id="1550736"/>
    <lineage>
        <taxon>Bacteria</taxon>
        <taxon>Pseudomonadati</taxon>
        <taxon>Pseudomonadota</taxon>
        <taxon>Betaproteobacteria</taxon>
        <taxon>Burkholderiales</taxon>
        <taxon>Comamonadaceae</taxon>
        <taxon>Corticibacter</taxon>
    </lineage>
</organism>
<dbReference type="Proteomes" id="UP000278006">
    <property type="component" value="Unassembled WGS sequence"/>
</dbReference>
<feature type="domain" description="Transcription factor zinc-finger" evidence="1">
    <location>
        <begin position="23"/>
        <end position="61"/>
    </location>
</feature>
<dbReference type="AlphaFoldDB" id="A0A3M6R069"/>
<dbReference type="InterPro" id="IPR027392">
    <property type="entry name" value="TF_Znf"/>
</dbReference>